<proteinExistence type="predicted"/>
<accession>A0A3P7NDR3</accession>
<evidence type="ECO:0000313" key="2">
    <source>
        <dbReference type="EMBL" id="VDN32697.1"/>
    </source>
</evidence>
<keyword evidence="1" id="KW-0732">Signal</keyword>
<dbReference type="OrthoDB" id="6246804at2759"/>
<feature type="chain" id="PRO_5017936232" description="Choline/carnitine acyltransferase domain-containing protein" evidence="1">
    <location>
        <begin position="20"/>
        <end position="123"/>
    </location>
</feature>
<dbReference type="Proteomes" id="UP000281553">
    <property type="component" value="Unassembled WGS sequence"/>
</dbReference>
<dbReference type="EMBL" id="UYRU01082550">
    <property type="protein sequence ID" value="VDN32697.1"/>
    <property type="molecule type" value="Genomic_DNA"/>
</dbReference>
<gene>
    <name evidence="2" type="ORF">DILT_LOCUS16035</name>
</gene>
<keyword evidence="3" id="KW-1185">Reference proteome</keyword>
<evidence type="ECO:0000313" key="3">
    <source>
        <dbReference type="Proteomes" id="UP000281553"/>
    </source>
</evidence>
<evidence type="ECO:0000256" key="1">
    <source>
        <dbReference type="SAM" id="SignalP"/>
    </source>
</evidence>
<organism evidence="2 3">
    <name type="scientific">Dibothriocephalus latus</name>
    <name type="common">Fish tapeworm</name>
    <name type="synonym">Diphyllobothrium latum</name>
    <dbReference type="NCBI Taxonomy" id="60516"/>
    <lineage>
        <taxon>Eukaryota</taxon>
        <taxon>Metazoa</taxon>
        <taxon>Spiralia</taxon>
        <taxon>Lophotrochozoa</taxon>
        <taxon>Platyhelminthes</taxon>
        <taxon>Cestoda</taxon>
        <taxon>Eucestoda</taxon>
        <taxon>Diphyllobothriidea</taxon>
        <taxon>Diphyllobothriidae</taxon>
        <taxon>Dibothriocephalus</taxon>
    </lineage>
</organism>
<name>A0A3P7NDR3_DIBLA</name>
<reference evidence="2 3" key="1">
    <citation type="submission" date="2018-11" db="EMBL/GenBank/DDBJ databases">
        <authorList>
            <consortium name="Pathogen Informatics"/>
        </authorList>
    </citation>
    <scope>NUCLEOTIDE SEQUENCE [LARGE SCALE GENOMIC DNA]</scope>
</reference>
<evidence type="ECO:0008006" key="4">
    <source>
        <dbReference type="Google" id="ProtNLM"/>
    </source>
</evidence>
<feature type="signal peptide" evidence="1">
    <location>
        <begin position="1"/>
        <end position="19"/>
    </location>
</feature>
<sequence>MIVGRPVVLWLVMPMDVATFLFGHAPKPKMPKTPHARRLDFTNFRQPKTPEALSREIGSGFATRVEGEVGSPQSLLKTSVYEAADKILGCTQRHYNDWISGRILQFSAKTARARDRNDNPSAI</sequence>
<protein>
    <recommendedName>
        <fullName evidence="4">Choline/carnitine acyltransferase domain-containing protein</fullName>
    </recommendedName>
</protein>
<dbReference type="AlphaFoldDB" id="A0A3P7NDR3"/>